<organism evidence="2 3">
    <name type="scientific">Caenorhabditis nigoni</name>
    <dbReference type="NCBI Taxonomy" id="1611254"/>
    <lineage>
        <taxon>Eukaryota</taxon>
        <taxon>Metazoa</taxon>
        <taxon>Ecdysozoa</taxon>
        <taxon>Nematoda</taxon>
        <taxon>Chromadorea</taxon>
        <taxon>Rhabditida</taxon>
        <taxon>Rhabditina</taxon>
        <taxon>Rhabditomorpha</taxon>
        <taxon>Rhabditoidea</taxon>
        <taxon>Rhabditidae</taxon>
        <taxon>Peloderinae</taxon>
        <taxon>Caenorhabditis</taxon>
    </lineage>
</organism>
<protein>
    <submittedName>
        <fullName evidence="2">Uncharacterized protein</fullName>
    </submittedName>
</protein>
<evidence type="ECO:0000313" key="3">
    <source>
        <dbReference type="Proteomes" id="UP000230233"/>
    </source>
</evidence>
<keyword evidence="3" id="KW-1185">Reference proteome</keyword>
<evidence type="ECO:0000313" key="2">
    <source>
        <dbReference type="EMBL" id="PIC25136.1"/>
    </source>
</evidence>
<dbReference type="EMBL" id="PDUG01000005">
    <property type="protein sequence ID" value="PIC25136.1"/>
    <property type="molecule type" value="Genomic_DNA"/>
</dbReference>
<proteinExistence type="predicted"/>
<accession>A0A2G5TDK3</accession>
<keyword evidence="1" id="KW-1133">Transmembrane helix</keyword>
<dbReference type="PANTHER" id="PTHR45907:SF9">
    <property type="entry name" value="SERPENTINE RECEPTOR, CLASS J"/>
    <property type="match status" value="1"/>
</dbReference>
<dbReference type="Proteomes" id="UP000230233">
    <property type="component" value="Chromosome V"/>
</dbReference>
<feature type="transmembrane region" description="Helical" evidence="1">
    <location>
        <begin position="76"/>
        <end position="98"/>
    </location>
</feature>
<name>A0A2G5TDK3_9PELO</name>
<comment type="caution">
    <text evidence="2">The sequence shown here is derived from an EMBL/GenBank/DDBJ whole genome shotgun (WGS) entry which is preliminary data.</text>
</comment>
<dbReference type="PANTHER" id="PTHR45907">
    <property type="entry name" value="SERPENTINE RECEPTOR, CLASS J"/>
    <property type="match status" value="1"/>
</dbReference>
<dbReference type="InterPro" id="IPR019423">
    <property type="entry name" value="7TM_GPCR_serpentine_rcpt_Srj"/>
</dbReference>
<keyword evidence="1" id="KW-0812">Transmembrane</keyword>
<feature type="transmembrane region" description="Helical" evidence="1">
    <location>
        <begin position="110"/>
        <end position="136"/>
    </location>
</feature>
<gene>
    <name evidence="2" type="primary">Cnig_chr_V.g18182</name>
    <name evidence="2" type="ORF">B9Z55_018182</name>
</gene>
<evidence type="ECO:0000256" key="1">
    <source>
        <dbReference type="SAM" id="Phobius"/>
    </source>
</evidence>
<keyword evidence="1" id="KW-0472">Membrane</keyword>
<dbReference type="OrthoDB" id="5784637at2759"/>
<feature type="transmembrane region" description="Helical" evidence="1">
    <location>
        <begin position="30"/>
        <end position="56"/>
    </location>
</feature>
<reference evidence="3" key="1">
    <citation type="submission" date="2017-10" db="EMBL/GenBank/DDBJ databases">
        <title>Rapid genome shrinkage in a self-fertile nematode reveals novel sperm competition proteins.</title>
        <authorList>
            <person name="Yin D."/>
            <person name="Schwarz E.M."/>
            <person name="Thomas C.G."/>
            <person name="Felde R.L."/>
            <person name="Korf I.F."/>
            <person name="Cutter A.D."/>
            <person name="Schartner C.M."/>
            <person name="Ralston E.J."/>
            <person name="Meyer B.J."/>
            <person name="Haag E.S."/>
        </authorList>
    </citation>
    <scope>NUCLEOTIDE SEQUENCE [LARGE SCALE GENOMIC DNA]</scope>
    <source>
        <strain evidence="3">JU1422</strain>
    </source>
</reference>
<dbReference type="Pfam" id="PF10319">
    <property type="entry name" value="7TM_GPCR_Srj"/>
    <property type="match status" value="1"/>
</dbReference>
<dbReference type="AlphaFoldDB" id="A0A2G5TDK3"/>
<sequence>MFFILSYLANPIFVYLIHTEISFQFGDYKYLLYFFAVFNMTSSLVDVSVPIIMSYLKQGVSFMSPRTMNMQKRSFWALFVQTVIPICVSFMPCTIALYGSVFRLEFSSSINYMSSIAISTFPFLDPLAITMCLPALRRRLFQNMGIKISQNPST</sequence>